<organism evidence="1 2">
    <name type="scientific">Gemmata palustris</name>
    <dbReference type="NCBI Taxonomy" id="2822762"/>
    <lineage>
        <taxon>Bacteria</taxon>
        <taxon>Pseudomonadati</taxon>
        <taxon>Planctomycetota</taxon>
        <taxon>Planctomycetia</taxon>
        <taxon>Gemmatales</taxon>
        <taxon>Gemmataceae</taxon>
        <taxon>Gemmata</taxon>
    </lineage>
</organism>
<protein>
    <recommendedName>
        <fullName evidence="3">Signal transduction histidine kinase dimerisation/phosphoacceptor domain-containing protein</fullName>
    </recommendedName>
</protein>
<reference evidence="1 2" key="1">
    <citation type="submission" date="2021-04" db="EMBL/GenBank/DDBJ databases">
        <authorList>
            <person name="Ivanova A."/>
        </authorList>
    </citation>
    <scope>NUCLEOTIDE SEQUENCE [LARGE SCALE GENOMIC DNA]</scope>
    <source>
        <strain evidence="1 2">G18</strain>
    </source>
</reference>
<evidence type="ECO:0000313" key="1">
    <source>
        <dbReference type="EMBL" id="MBP3956745.1"/>
    </source>
</evidence>
<name>A0ABS5BSV1_9BACT</name>
<sequence>MALHVKGVVLVFRDLTEQLRAAEAARKASEDVRHTQKMEAVGRLAGGLAHDVNDMMTTVIGFGELVLEHPPVGRPVRDMVVEMKRAGDRAAGLTVSFSVSPARKS</sequence>
<dbReference type="Gene3D" id="1.10.287.130">
    <property type="match status" value="1"/>
</dbReference>
<keyword evidence="2" id="KW-1185">Reference proteome</keyword>
<comment type="caution">
    <text evidence="1">The sequence shown here is derived from an EMBL/GenBank/DDBJ whole genome shotgun (WGS) entry which is preliminary data.</text>
</comment>
<gene>
    <name evidence="1" type="ORF">J8F10_15845</name>
</gene>
<dbReference type="RefSeq" id="WP_210655154.1">
    <property type="nucleotide sequence ID" value="NZ_JAGKQQ010000001.1"/>
</dbReference>
<dbReference type="SUPFAM" id="SSF47384">
    <property type="entry name" value="Homodimeric domain of signal transducing histidine kinase"/>
    <property type="match status" value="1"/>
</dbReference>
<dbReference type="EMBL" id="JAGKQQ010000001">
    <property type="protein sequence ID" value="MBP3956745.1"/>
    <property type="molecule type" value="Genomic_DNA"/>
</dbReference>
<dbReference type="InterPro" id="IPR036097">
    <property type="entry name" value="HisK_dim/P_sf"/>
</dbReference>
<accession>A0ABS5BSV1</accession>
<proteinExistence type="predicted"/>
<evidence type="ECO:0008006" key="3">
    <source>
        <dbReference type="Google" id="ProtNLM"/>
    </source>
</evidence>
<evidence type="ECO:0000313" key="2">
    <source>
        <dbReference type="Proteomes" id="UP000676565"/>
    </source>
</evidence>
<dbReference type="Proteomes" id="UP000676565">
    <property type="component" value="Unassembled WGS sequence"/>
</dbReference>